<dbReference type="Gene3D" id="2.40.10.10">
    <property type="entry name" value="Trypsin-like serine proteases"/>
    <property type="match status" value="1"/>
</dbReference>
<evidence type="ECO:0000313" key="6">
    <source>
        <dbReference type="Proteomes" id="UP000005801"/>
    </source>
</evidence>
<dbReference type="PROSITE" id="PS50240">
    <property type="entry name" value="TRYPSIN_DOM"/>
    <property type="match status" value="1"/>
</dbReference>
<dbReference type="AlphaFoldDB" id="A6G3Y6"/>
<dbReference type="SUPFAM" id="SSF50494">
    <property type="entry name" value="Trypsin-like serine proteases"/>
    <property type="match status" value="1"/>
</dbReference>
<dbReference type="eggNOG" id="COG5640">
    <property type="taxonomic scope" value="Bacteria"/>
</dbReference>
<proteinExistence type="inferred from homology"/>
<sequence>MSTSARAYEPSPMDEVAPGAGLPGETEIYGGETVNDCGWPTTVSLDGCTGTLVHPEVVLFAGHCIALGGGAPNVVTFGEDFNQPARTVQTTQCGAHPNWQNPGNDLAWCRLAQPVTDIPIVPPLMGCEVDQLQVGSEVTIVGFGEADDNLGWGPKREVTTTVTDLYGGEAYIGGNGLDSCQGDSGGPVYIQLDDGSWRVFGITSGGGACGTGGIYEMMHVGMEWFEGQIGLDITPCTDADGTWNPGPDCAEAPYEPGTAGGAWNSGCSATDVTGLIGTCGEPYGGGGGEEDTGGGEEETTGGGEEETTGGGEEESGGGEEESTGGEEESGGESGGESGEDSGDDEVGGDGDTAADEGETAGDGGGADGDLGEEGCSCSSADAGGSGSTGLGLGLLGLGLVWRRRRS</sequence>
<feature type="compositionally biased region" description="Acidic residues" evidence="3">
    <location>
        <begin position="288"/>
        <end position="330"/>
    </location>
</feature>
<dbReference type="InterPro" id="IPR001314">
    <property type="entry name" value="Peptidase_S1A"/>
</dbReference>
<feature type="region of interest" description="Disordered" evidence="3">
    <location>
        <begin position="1"/>
        <end position="21"/>
    </location>
</feature>
<keyword evidence="6" id="KW-1185">Reference proteome</keyword>
<gene>
    <name evidence="5" type="ORF">PPSIR1_35392</name>
</gene>
<evidence type="ECO:0000256" key="2">
    <source>
        <dbReference type="ARBA" id="ARBA00023157"/>
    </source>
</evidence>
<dbReference type="EMBL" id="ABCS01000019">
    <property type="protein sequence ID" value="EDM79523.1"/>
    <property type="molecule type" value="Genomic_DNA"/>
</dbReference>
<dbReference type="STRING" id="391625.PPSIR1_35392"/>
<dbReference type="NCBIfam" id="TIGR03901">
    <property type="entry name" value="MYXO-CTERM"/>
    <property type="match status" value="1"/>
</dbReference>
<dbReference type="Pfam" id="PF00089">
    <property type="entry name" value="Trypsin"/>
    <property type="match status" value="1"/>
</dbReference>
<feature type="compositionally biased region" description="Acidic residues" evidence="3">
    <location>
        <begin position="337"/>
        <end position="359"/>
    </location>
</feature>
<keyword evidence="2" id="KW-1015">Disulfide bond</keyword>
<dbReference type="PROSITE" id="PS00135">
    <property type="entry name" value="TRYPSIN_SER"/>
    <property type="match status" value="1"/>
</dbReference>
<dbReference type="GO" id="GO:0004252">
    <property type="term" value="F:serine-type endopeptidase activity"/>
    <property type="evidence" value="ECO:0007669"/>
    <property type="project" value="InterPro"/>
</dbReference>
<dbReference type="PRINTS" id="PR00722">
    <property type="entry name" value="CHYMOTRYPSIN"/>
</dbReference>
<reference evidence="5 6" key="1">
    <citation type="submission" date="2007-06" db="EMBL/GenBank/DDBJ databases">
        <authorList>
            <person name="Shimkets L."/>
            <person name="Ferriera S."/>
            <person name="Johnson J."/>
            <person name="Kravitz S."/>
            <person name="Beeson K."/>
            <person name="Sutton G."/>
            <person name="Rogers Y.-H."/>
            <person name="Friedman R."/>
            <person name="Frazier M."/>
            <person name="Venter J.C."/>
        </authorList>
    </citation>
    <scope>NUCLEOTIDE SEQUENCE [LARGE SCALE GENOMIC DNA]</scope>
    <source>
        <strain evidence="5 6">SIR-1</strain>
    </source>
</reference>
<feature type="compositionally biased region" description="Low complexity" evidence="3">
    <location>
        <begin position="373"/>
        <end position="382"/>
    </location>
</feature>
<dbReference type="InterPro" id="IPR043504">
    <property type="entry name" value="Peptidase_S1_PA_chymotrypsin"/>
</dbReference>
<dbReference type="RefSeq" id="WP_006971435.1">
    <property type="nucleotide sequence ID" value="NZ_ABCS01000019.1"/>
</dbReference>
<organism evidence="5 6">
    <name type="scientific">Plesiocystis pacifica SIR-1</name>
    <dbReference type="NCBI Taxonomy" id="391625"/>
    <lineage>
        <taxon>Bacteria</taxon>
        <taxon>Pseudomonadati</taxon>
        <taxon>Myxococcota</taxon>
        <taxon>Polyangia</taxon>
        <taxon>Nannocystales</taxon>
        <taxon>Nannocystaceae</taxon>
        <taxon>Plesiocystis</taxon>
    </lineage>
</organism>
<name>A6G3Y6_9BACT</name>
<dbReference type="InterPro" id="IPR050430">
    <property type="entry name" value="Peptidase_S1"/>
</dbReference>
<dbReference type="PANTHER" id="PTHR24276">
    <property type="entry name" value="POLYSERASE-RELATED"/>
    <property type="match status" value="1"/>
</dbReference>
<comment type="caution">
    <text evidence="5">The sequence shown here is derived from an EMBL/GenBank/DDBJ whole genome shotgun (WGS) entry which is preliminary data.</text>
</comment>
<dbReference type="PANTHER" id="PTHR24276:SF98">
    <property type="entry name" value="FI18310P1-RELATED"/>
    <property type="match status" value="1"/>
</dbReference>
<evidence type="ECO:0000256" key="1">
    <source>
        <dbReference type="ARBA" id="ARBA00007664"/>
    </source>
</evidence>
<comment type="similarity">
    <text evidence="1">Belongs to the peptidase S1 family.</text>
</comment>
<evidence type="ECO:0000259" key="4">
    <source>
        <dbReference type="PROSITE" id="PS50240"/>
    </source>
</evidence>
<dbReference type="GO" id="GO:0006508">
    <property type="term" value="P:proteolysis"/>
    <property type="evidence" value="ECO:0007669"/>
    <property type="project" value="InterPro"/>
</dbReference>
<feature type="region of interest" description="Disordered" evidence="3">
    <location>
        <begin position="278"/>
        <end position="394"/>
    </location>
</feature>
<dbReference type="InterPro" id="IPR024038">
    <property type="entry name" value="MYXO-CTERM"/>
</dbReference>
<dbReference type="InterPro" id="IPR009003">
    <property type="entry name" value="Peptidase_S1_PA"/>
</dbReference>
<feature type="compositionally biased region" description="Gly residues" evidence="3">
    <location>
        <begin position="383"/>
        <end position="394"/>
    </location>
</feature>
<dbReference type="SMART" id="SM00020">
    <property type="entry name" value="Tryp_SPc"/>
    <property type="match status" value="1"/>
</dbReference>
<feature type="domain" description="Peptidase S1" evidence="4">
    <location>
        <begin position="28"/>
        <end position="230"/>
    </location>
</feature>
<evidence type="ECO:0000256" key="3">
    <source>
        <dbReference type="SAM" id="MobiDB-lite"/>
    </source>
</evidence>
<dbReference type="Proteomes" id="UP000005801">
    <property type="component" value="Unassembled WGS sequence"/>
</dbReference>
<evidence type="ECO:0000313" key="5">
    <source>
        <dbReference type="EMBL" id="EDM79523.1"/>
    </source>
</evidence>
<protein>
    <submittedName>
        <fullName evidence="5">Peptidase S1 and S6, chymotrypsin/Hap</fullName>
    </submittedName>
</protein>
<dbReference type="InterPro" id="IPR001254">
    <property type="entry name" value="Trypsin_dom"/>
</dbReference>
<accession>A6G3Y6</accession>
<dbReference type="InterPro" id="IPR033116">
    <property type="entry name" value="TRYPSIN_SER"/>
</dbReference>